<proteinExistence type="inferred from homology"/>
<dbReference type="PATRIC" id="fig|1560201.3.peg.3010"/>
<evidence type="ECO:0000256" key="5">
    <source>
        <dbReference type="ARBA" id="ARBA00022989"/>
    </source>
</evidence>
<protein>
    <recommendedName>
        <fullName evidence="7">UPF0266 membrane protein NG42_14165</fullName>
    </recommendedName>
</protein>
<evidence type="ECO:0000256" key="1">
    <source>
        <dbReference type="ARBA" id="ARBA00004651"/>
    </source>
</evidence>
<organism evidence="9 10">
    <name type="scientific">Winslowiella iniecta</name>
    <dbReference type="NCBI Taxonomy" id="1560201"/>
    <lineage>
        <taxon>Bacteria</taxon>
        <taxon>Pseudomonadati</taxon>
        <taxon>Pseudomonadota</taxon>
        <taxon>Gammaproteobacteria</taxon>
        <taxon>Enterobacterales</taxon>
        <taxon>Erwiniaceae</taxon>
        <taxon>Winslowiella</taxon>
    </lineage>
</organism>
<keyword evidence="11" id="KW-1185">Reference proteome</keyword>
<dbReference type="InterPro" id="IPR009328">
    <property type="entry name" value="DUF986"/>
</dbReference>
<name>A0A0L7TBC8_9GAMM</name>
<reference evidence="10 11" key="1">
    <citation type="journal article" date="2015" name="Int. J. Syst. Evol. Microbiol.">
        <title>Erwinia iniecta sp. nov., isolated from Russian wheat aphids (Diuraphis noxia).</title>
        <authorList>
            <person name="Campillo T."/>
            <person name="Luna E."/>
            <person name="Portier P."/>
            <person name="Fischer-Le Saux M."/>
            <person name="Lapitan N."/>
            <person name="Tisserat N.A."/>
            <person name="Leach J.E."/>
        </authorList>
    </citation>
    <scope>NUCLEOTIDE SEQUENCE [LARGE SCALE GENOMIC DNA]</scope>
    <source>
        <strain evidence="8 11">B120</strain>
        <strain evidence="9 10">B149</strain>
    </source>
</reference>
<dbReference type="Proteomes" id="UP000037088">
    <property type="component" value="Unassembled WGS sequence"/>
</dbReference>
<dbReference type="STRING" id="1560201.NG42_14165"/>
<sequence length="152" mass="17895">MSLTDYLIIAVIALFLLYAIYDELLMDRLRGKTRLKVLLQRRNKLDSLIFIGLIAILLYHNVSAQGPQVTTTLLMILAFIAIYLFWIRRPKLLLKPQGFFYANVWIAYSRINSMNLSEDGVLVMQLEHRRLLIHVRELDDLERIYKVMVENQ</sequence>
<feature type="transmembrane region" description="Helical" evidence="7">
    <location>
        <begin position="6"/>
        <end position="24"/>
    </location>
</feature>
<dbReference type="HAMAP" id="MF_01071">
    <property type="entry name" value="UPF0266"/>
    <property type="match status" value="1"/>
</dbReference>
<dbReference type="RefSeq" id="WP_052900101.1">
    <property type="nucleotide sequence ID" value="NZ_JRXE01000019.1"/>
</dbReference>
<evidence type="ECO:0000313" key="11">
    <source>
        <dbReference type="Proteomes" id="UP000037088"/>
    </source>
</evidence>
<dbReference type="NCBIfam" id="NF002791">
    <property type="entry name" value="PRK02913.1"/>
    <property type="match status" value="1"/>
</dbReference>
<comment type="subcellular location">
    <subcellularLocation>
        <location evidence="1 7">Cell membrane</location>
        <topology evidence="1 7">Multi-pass membrane protein</topology>
    </subcellularLocation>
</comment>
<keyword evidence="5 7" id="KW-1133">Transmembrane helix</keyword>
<feature type="transmembrane region" description="Helical" evidence="7">
    <location>
        <begin position="45"/>
        <end position="62"/>
    </location>
</feature>
<dbReference type="Pfam" id="PF06173">
    <property type="entry name" value="DUF986"/>
    <property type="match status" value="1"/>
</dbReference>
<dbReference type="PIRSF" id="PIRSF020687">
    <property type="entry name" value="UCP020687"/>
    <property type="match status" value="1"/>
</dbReference>
<evidence type="ECO:0000256" key="4">
    <source>
        <dbReference type="ARBA" id="ARBA00022692"/>
    </source>
</evidence>
<dbReference type="OrthoDB" id="2360740at2"/>
<evidence type="ECO:0000313" key="9">
    <source>
        <dbReference type="EMBL" id="KOC92667.1"/>
    </source>
</evidence>
<accession>A0A0L7TBC8</accession>
<keyword evidence="6 7" id="KW-0472">Membrane</keyword>
<dbReference type="EMBL" id="JRXE01000019">
    <property type="protein sequence ID" value="KOC89019.1"/>
    <property type="molecule type" value="Genomic_DNA"/>
</dbReference>
<evidence type="ECO:0000313" key="10">
    <source>
        <dbReference type="Proteomes" id="UP000036851"/>
    </source>
</evidence>
<feature type="transmembrane region" description="Helical" evidence="7">
    <location>
        <begin position="68"/>
        <end position="87"/>
    </location>
</feature>
<evidence type="ECO:0000256" key="3">
    <source>
        <dbReference type="ARBA" id="ARBA00022475"/>
    </source>
</evidence>
<dbReference type="GO" id="GO:0005886">
    <property type="term" value="C:plasma membrane"/>
    <property type="evidence" value="ECO:0007669"/>
    <property type="project" value="UniProtKB-SubCell"/>
</dbReference>
<evidence type="ECO:0000256" key="2">
    <source>
        <dbReference type="ARBA" id="ARBA00009962"/>
    </source>
</evidence>
<keyword evidence="4 7" id="KW-0812">Transmembrane</keyword>
<gene>
    <name evidence="8" type="ORF">NG42_14165</name>
    <name evidence="9" type="ORF">NG43_12990</name>
</gene>
<evidence type="ECO:0000256" key="6">
    <source>
        <dbReference type="ARBA" id="ARBA00023136"/>
    </source>
</evidence>
<comment type="similarity">
    <text evidence="2 7">Belongs to the UPF0266 family.</text>
</comment>
<evidence type="ECO:0000313" key="8">
    <source>
        <dbReference type="EMBL" id="KOC89019.1"/>
    </source>
</evidence>
<keyword evidence="3 7" id="KW-1003">Cell membrane</keyword>
<dbReference type="AlphaFoldDB" id="A0A0L7TBC8"/>
<evidence type="ECO:0000256" key="7">
    <source>
        <dbReference type="HAMAP-Rule" id="MF_01071"/>
    </source>
</evidence>
<comment type="caution">
    <text evidence="9">The sequence shown here is derived from an EMBL/GenBank/DDBJ whole genome shotgun (WGS) entry which is preliminary data.</text>
</comment>
<dbReference type="EMBL" id="JRXF01000019">
    <property type="protein sequence ID" value="KOC92667.1"/>
    <property type="molecule type" value="Genomic_DNA"/>
</dbReference>
<dbReference type="Proteomes" id="UP000036851">
    <property type="component" value="Unassembled WGS sequence"/>
</dbReference>